<dbReference type="Proteomes" id="UP000551758">
    <property type="component" value="Unassembled WGS sequence"/>
</dbReference>
<dbReference type="PANTHER" id="PTHR42155:SF1">
    <property type="entry name" value="CATION CHANNEL SPERM-ASSOCIATED AUXILIARY SUBUNIT ZETA"/>
    <property type="match status" value="1"/>
</dbReference>
<organism evidence="2 3">
    <name type="scientific">Diceros bicornis minor</name>
    <name type="common">South-central black rhinoceros</name>
    <dbReference type="NCBI Taxonomy" id="77932"/>
    <lineage>
        <taxon>Eukaryota</taxon>
        <taxon>Metazoa</taxon>
        <taxon>Chordata</taxon>
        <taxon>Craniata</taxon>
        <taxon>Vertebrata</taxon>
        <taxon>Euteleostomi</taxon>
        <taxon>Mammalia</taxon>
        <taxon>Eutheria</taxon>
        <taxon>Laurasiatheria</taxon>
        <taxon>Perissodactyla</taxon>
        <taxon>Rhinocerotidae</taxon>
        <taxon>Diceros</taxon>
    </lineage>
</organism>
<feature type="compositionally biased region" description="Low complexity" evidence="1">
    <location>
        <begin position="11"/>
        <end position="20"/>
    </location>
</feature>
<feature type="region of interest" description="Disordered" evidence="1">
    <location>
        <begin position="48"/>
        <end position="90"/>
    </location>
</feature>
<dbReference type="AlphaFoldDB" id="A0A7J7EWY6"/>
<evidence type="ECO:0000256" key="1">
    <source>
        <dbReference type="SAM" id="MobiDB-lite"/>
    </source>
</evidence>
<evidence type="ECO:0008006" key="4">
    <source>
        <dbReference type="Google" id="ProtNLM"/>
    </source>
</evidence>
<dbReference type="GO" id="GO:0048240">
    <property type="term" value="P:sperm capacitation"/>
    <property type="evidence" value="ECO:0007669"/>
    <property type="project" value="InterPro"/>
</dbReference>
<dbReference type="InterPro" id="IPR039019">
    <property type="entry name" value="CATSPERZ"/>
</dbReference>
<proteinExistence type="predicted"/>
<dbReference type="GO" id="GO:0097228">
    <property type="term" value="C:sperm principal piece"/>
    <property type="evidence" value="ECO:0007669"/>
    <property type="project" value="TreeGrafter"/>
</dbReference>
<feature type="compositionally biased region" description="Acidic residues" evidence="1">
    <location>
        <begin position="76"/>
        <end position="85"/>
    </location>
</feature>
<dbReference type="PANTHER" id="PTHR42155">
    <property type="entry name" value="CATION CHANNEL SPERM-ASSOCIATED PROTEIN SUBUNIT ZETA"/>
    <property type="match status" value="1"/>
</dbReference>
<name>A0A7J7EWY6_DICBM</name>
<evidence type="ECO:0000313" key="2">
    <source>
        <dbReference type="EMBL" id="KAF5920305.1"/>
    </source>
</evidence>
<feature type="compositionally biased region" description="Basic and acidic residues" evidence="1">
    <location>
        <begin position="63"/>
        <end position="75"/>
    </location>
</feature>
<comment type="caution">
    <text evidence="2">The sequence shown here is derived from an EMBL/GenBank/DDBJ whole genome shotgun (WGS) entry which is preliminary data.</text>
</comment>
<keyword evidence="3" id="KW-1185">Reference proteome</keyword>
<evidence type="ECO:0000313" key="3">
    <source>
        <dbReference type="Proteomes" id="UP000551758"/>
    </source>
</evidence>
<dbReference type="OrthoDB" id="9808263at2759"/>
<dbReference type="EMBL" id="JACDTQ010002094">
    <property type="protein sequence ID" value="KAF5920305.1"/>
    <property type="molecule type" value="Genomic_DNA"/>
</dbReference>
<protein>
    <recommendedName>
        <fullName evidence="4">Catsper channel auxiliary subunit zeta</fullName>
    </recommendedName>
</protein>
<reference evidence="2 3" key="1">
    <citation type="journal article" date="2020" name="Mol. Biol. Evol.">
        <title>Interspecific Gene Flow and the Evolution of Specialization in Black and White Rhinoceros.</title>
        <authorList>
            <person name="Moodley Y."/>
            <person name="Westbury M.V."/>
            <person name="Russo I.M."/>
            <person name="Gopalakrishnan S."/>
            <person name="Rakotoarivelo A."/>
            <person name="Olsen R.A."/>
            <person name="Prost S."/>
            <person name="Tunstall T."/>
            <person name="Ryder O.A."/>
            <person name="Dalen L."/>
            <person name="Bruford M.W."/>
        </authorList>
    </citation>
    <scope>NUCLEOTIDE SEQUENCE [LARGE SCALE GENOMIC DNA]</scope>
    <source>
        <strain evidence="2">SBR-YM</strain>
        <tissue evidence="2">Skin</tissue>
    </source>
</reference>
<dbReference type="GO" id="GO:0036128">
    <property type="term" value="C:CatSper complex"/>
    <property type="evidence" value="ECO:0007669"/>
    <property type="project" value="InterPro"/>
</dbReference>
<dbReference type="GO" id="GO:0030317">
    <property type="term" value="P:flagellated sperm motility"/>
    <property type="evidence" value="ECO:0007669"/>
    <property type="project" value="InterPro"/>
</dbReference>
<feature type="region of interest" description="Disordered" evidence="1">
    <location>
        <begin position="1"/>
        <end position="26"/>
    </location>
</feature>
<feature type="region of interest" description="Disordered" evidence="1">
    <location>
        <begin position="105"/>
        <end position="135"/>
    </location>
</feature>
<accession>A0A7J7EWY6</accession>
<gene>
    <name evidence="2" type="ORF">HPG69_017873</name>
</gene>
<sequence>MEEKPFKALAKSSGRQGSGKSSRHSDIRKLWTTATLSQPKVNVALSSVCDDSEASSVGGNTRRWYDQKAGRHSDIGWEDSEDGEDKDSFRQEELEEHSLLELQLHGGSSLGSRLEEGDDDARTETERSSSMSSLNFSKHTHHRAYWVEQQSRLPLPLRELMENEALEILTKALQSYRSGIGRDHFLTKQLQRHIEGLKRRRNKRLHVSVH</sequence>